<dbReference type="RefSeq" id="WP_250860680.1">
    <property type="nucleotide sequence ID" value="NZ_JAGSOJ010000004.1"/>
</dbReference>
<reference evidence="1" key="1">
    <citation type="journal article" date="2021" name="mSystems">
        <title>Bacteria and Archaea Synergistically Convert Glycine Betaine to Biogenic Methane in the Formosa Cold Seep of the South China Sea.</title>
        <authorList>
            <person name="Li L."/>
            <person name="Zhang W."/>
            <person name="Zhang S."/>
            <person name="Song L."/>
            <person name="Sun Q."/>
            <person name="Zhang H."/>
            <person name="Xiang H."/>
            <person name="Dong X."/>
        </authorList>
    </citation>
    <scope>NUCLEOTIDE SEQUENCE</scope>
    <source>
        <strain evidence="1">ZWT</strain>
    </source>
</reference>
<dbReference type="PANTHER" id="PTHR30634:SF16">
    <property type="entry name" value="OUTER-MEMBRANE LIPOPROTEIN LOLB"/>
    <property type="match status" value="1"/>
</dbReference>
<reference evidence="1" key="2">
    <citation type="submission" date="2021-04" db="EMBL/GenBank/DDBJ databases">
        <authorList>
            <person name="Dong X."/>
        </authorList>
    </citation>
    <scope>NUCLEOTIDE SEQUENCE</scope>
    <source>
        <strain evidence="1">ZWT</strain>
    </source>
</reference>
<dbReference type="InterPro" id="IPR036465">
    <property type="entry name" value="vWFA_dom_sf"/>
</dbReference>
<keyword evidence="2" id="KW-1185">Reference proteome</keyword>
<sequence length="367" mass="41610">MDRDALNRWRLILGRFSENQLPIGDDRGVIEIDETMEFLYGREYNEEMGVRGGDSRMLNVPKWITKVRELFPVEVVEILENHALEKYNMKELLTDKEVLEKLEPNKDLLKSILQMKDLMNSDVLDAAKRIVKKVAMEIQKELENEIKESIVGKLDKSNQGYLKNKNNIDIKRTIMKNLKNYNNDLGKIIVEKVIYNSRIKSNNKWNIVIAVDESGSMINSVIHSAVMAGIFASLPMLKTKLIIFDTEVVDLSEYIDDPVRTMMSVQLGGGTHIFKALGYCNELITEPQKTIVVLISDLYENGSVTAMYREAQKIIDSGARLMVLTSLDDTCTGIYDKQAAQNLRNMGADVAALTPEGLSKWIAEIIS</sequence>
<dbReference type="AlphaFoldDB" id="A0A9J6P4Q5"/>
<dbReference type="InterPro" id="IPR008912">
    <property type="entry name" value="Uncharacterised_CoxE"/>
</dbReference>
<evidence type="ECO:0000313" key="2">
    <source>
        <dbReference type="Proteomes" id="UP001056429"/>
    </source>
</evidence>
<dbReference type="Gene3D" id="3.40.50.410">
    <property type="entry name" value="von Willebrand factor, type A domain"/>
    <property type="match status" value="1"/>
</dbReference>
<accession>A0A9J6P4Q5</accession>
<comment type="caution">
    <text evidence="1">The sequence shown here is derived from an EMBL/GenBank/DDBJ whole genome shotgun (WGS) entry which is preliminary data.</text>
</comment>
<dbReference type="EMBL" id="JAGSOJ010000004">
    <property type="protein sequence ID" value="MCM1991555.1"/>
    <property type="molecule type" value="Genomic_DNA"/>
</dbReference>
<organism evidence="1 2">
    <name type="scientific">Oceanirhabdus seepicola</name>
    <dbReference type="NCBI Taxonomy" id="2828781"/>
    <lineage>
        <taxon>Bacteria</taxon>
        <taxon>Bacillati</taxon>
        <taxon>Bacillota</taxon>
        <taxon>Clostridia</taxon>
        <taxon>Eubacteriales</taxon>
        <taxon>Clostridiaceae</taxon>
        <taxon>Oceanirhabdus</taxon>
    </lineage>
</organism>
<dbReference type="Proteomes" id="UP001056429">
    <property type="component" value="Unassembled WGS sequence"/>
</dbReference>
<dbReference type="PANTHER" id="PTHR30634">
    <property type="entry name" value="OUTER MEMBRANE LOLAB LIPOPROTEIN INSERTION APPARATUS"/>
    <property type="match status" value="1"/>
</dbReference>
<protein>
    <submittedName>
        <fullName evidence="1">VWA domain-containing protein</fullName>
    </submittedName>
</protein>
<dbReference type="SUPFAM" id="SSF53300">
    <property type="entry name" value="vWA-like"/>
    <property type="match status" value="1"/>
</dbReference>
<dbReference type="InterPro" id="IPR050458">
    <property type="entry name" value="LolB"/>
</dbReference>
<dbReference type="Pfam" id="PF05762">
    <property type="entry name" value="VWA_CoxE"/>
    <property type="match status" value="1"/>
</dbReference>
<gene>
    <name evidence="1" type="ORF">KDK92_17610</name>
</gene>
<proteinExistence type="predicted"/>
<evidence type="ECO:0000313" key="1">
    <source>
        <dbReference type="EMBL" id="MCM1991555.1"/>
    </source>
</evidence>
<name>A0A9J6P4Q5_9CLOT</name>